<dbReference type="RefSeq" id="WP_055655870.1">
    <property type="nucleotide sequence ID" value="NZ_CABIXC010000006.1"/>
</dbReference>
<accession>A0A3E4U6T0</accession>
<proteinExistence type="predicted"/>
<protein>
    <submittedName>
        <fullName evidence="1">Uncharacterized protein</fullName>
    </submittedName>
</protein>
<sequence length="75" mass="8946">MKRGNREKPQDIVVSEGKTAEIRAKMRCVFRTGKWLLIDIRRKRGWFWGVGKGFLTEYGWGTEKIEGNLWKQDRF</sequence>
<dbReference type="AlphaFoldDB" id="A0A3E4U6T0"/>
<evidence type="ECO:0000313" key="1">
    <source>
        <dbReference type="EMBL" id="RGM03600.1"/>
    </source>
</evidence>
<organism evidence="1 2">
    <name type="scientific">Hungatella hathewayi</name>
    <dbReference type="NCBI Taxonomy" id="154046"/>
    <lineage>
        <taxon>Bacteria</taxon>
        <taxon>Bacillati</taxon>
        <taxon>Bacillota</taxon>
        <taxon>Clostridia</taxon>
        <taxon>Lachnospirales</taxon>
        <taxon>Lachnospiraceae</taxon>
        <taxon>Hungatella</taxon>
    </lineage>
</organism>
<dbReference type="EMBL" id="QSSQ01000013">
    <property type="protein sequence ID" value="RGM03600.1"/>
    <property type="molecule type" value="Genomic_DNA"/>
</dbReference>
<comment type="caution">
    <text evidence="1">The sequence shown here is derived from an EMBL/GenBank/DDBJ whole genome shotgun (WGS) entry which is preliminary data.</text>
</comment>
<name>A0A3E4U6T0_9FIRM</name>
<reference evidence="1 2" key="1">
    <citation type="submission" date="2018-08" db="EMBL/GenBank/DDBJ databases">
        <title>A genome reference for cultivated species of the human gut microbiota.</title>
        <authorList>
            <person name="Zou Y."/>
            <person name="Xue W."/>
            <person name="Luo G."/>
        </authorList>
    </citation>
    <scope>NUCLEOTIDE SEQUENCE [LARGE SCALE GENOMIC DNA]</scope>
    <source>
        <strain evidence="1 2">TF05-11AC</strain>
    </source>
</reference>
<gene>
    <name evidence="1" type="ORF">DXC39_14840</name>
</gene>
<evidence type="ECO:0000313" key="2">
    <source>
        <dbReference type="Proteomes" id="UP000261257"/>
    </source>
</evidence>
<dbReference type="Proteomes" id="UP000261257">
    <property type="component" value="Unassembled WGS sequence"/>
</dbReference>